<proteinExistence type="predicted"/>
<organism evidence="2">
    <name type="scientific">Ditylum brightwellii</name>
    <dbReference type="NCBI Taxonomy" id="49249"/>
    <lineage>
        <taxon>Eukaryota</taxon>
        <taxon>Sar</taxon>
        <taxon>Stramenopiles</taxon>
        <taxon>Ochrophyta</taxon>
        <taxon>Bacillariophyta</taxon>
        <taxon>Mediophyceae</taxon>
        <taxon>Lithodesmiophycidae</taxon>
        <taxon>Lithodesmiales</taxon>
        <taxon>Lithodesmiaceae</taxon>
        <taxon>Ditylum</taxon>
    </lineage>
</organism>
<dbReference type="PANTHER" id="PTHR22050">
    <property type="entry name" value="RW1 PROTEIN HOMOLOG"/>
    <property type="match status" value="1"/>
</dbReference>
<feature type="region of interest" description="Disordered" evidence="1">
    <location>
        <begin position="1439"/>
        <end position="1675"/>
    </location>
</feature>
<feature type="compositionally biased region" description="Gly residues" evidence="1">
    <location>
        <begin position="1205"/>
        <end position="1219"/>
    </location>
</feature>
<feature type="compositionally biased region" description="Basic and acidic residues" evidence="1">
    <location>
        <begin position="1600"/>
        <end position="1613"/>
    </location>
</feature>
<feature type="compositionally biased region" description="Basic and acidic residues" evidence="1">
    <location>
        <begin position="1549"/>
        <end position="1569"/>
    </location>
</feature>
<evidence type="ECO:0000313" key="2">
    <source>
        <dbReference type="EMBL" id="CAE4640850.1"/>
    </source>
</evidence>
<feature type="region of interest" description="Disordered" evidence="1">
    <location>
        <begin position="65"/>
        <end position="85"/>
    </location>
</feature>
<dbReference type="PANTHER" id="PTHR22050:SF0">
    <property type="entry name" value="TRANSMEMBRANE PROTEIN 131 HOMOLOG"/>
    <property type="match status" value="1"/>
</dbReference>
<evidence type="ECO:0000256" key="1">
    <source>
        <dbReference type="SAM" id="MobiDB-lite"/>
    </source>
</evidence>
<protein>
    <submittedName>
        <fullName evidence="2">Uncharacterized protein</fullName>
    </submittedName>
</protein>
<feature type="compositionally biased region" description="Basic and acidic residues" evidence="1">
    <location>
        <begin position="1466"/>
        <end position="1483"/>
    </location>
</feature>
<dbReference type="EMBL" id="HBNS01041987">
    <property type="protein sequence ID" value="CAE4640850.1"/>
    <property type="molecule type" value="Transcribed_RNA"/>
</dbReference>
<feature type="region of interest" description="Disordered" evidence="1">
    <location>
        <begin position="1354"/>
        <end position="1397"/>
    </location>
</feature>
<feature type="compositionally biased region" description="Basic and acidic residues" evidence="1">
    <location>
        <begin position="855"/>
        <end position="866"/>
    </location>
</feature>
<feature type="compositionally biased region" description="Polar residues" evidence="1">
    <location>
        <begin position="1497"/>
        <end position="1520"/>
    </location>
</feature>
<reference evidence="2" key="1">
    <citation type="submission" date="2021-01" db="EMBL/GenBank/DDBJ databases">
        <authorList>
            <person name="Corre E."/>
            <person name="Pelletier E."/>
            <person name="Niang G."/>
            <person name="Scheremetjew M."/>
            <person name="Finn R."/>
            <person name="Kale V."/>
            <person name="Holt S."/>
            <person name="Cochrane G."/>
            <person name="Meng A."/>
            <person name="Brown T."/>
            <person name="Cohen L."/>
        </authorList>
    </citation>
    <scope>NUCLEOTIDE SEQUENCE</scope>
    <source>
        <strain evidence="2">GSO104</strain>
    </source>
</reference>
<dbReference type="InterPro" id="IPR039877">
    <property type="entry name" value="TMEM131-like"/>
</dbReference>
<feature type="compositionally biased region" description="Basic and acidic residues" evidence="1">
    <location>
        <begin position="1364"/>
        <end position="1374"/>
    </location>
</feature>
<feature type="compositionally biased region" description="Polar residues" evidence="1">
    <location>
        <begin position="1376"/>
        <end position="1397"/>
    </location>
</feature>
<name>A0A7S4SBZ8_9STRA</name>
<feature type="compositionally biased region" description="Low complexity" evidence="1">
    <location>
        <begin position="1629"/>
        <end position="1654"/>
    </location>
</feature>
<dbReference type="GO" id="GO:0016020">
    <property type="term" value="C:membrane"/>
    <property type="evidence" value="ECO:0007669"/>
    <property type="project" value="TreeGrafter"/>
</dbReference>
<feature type="compositionally biased region" description="Low complexity" evidence="1">
    <location>
        <begin position="1572"/>
        <end position="1581"/>
    </location>
</feature>
<feature type="region of interest" description="Disordered" evidence="1">
    <location>
        <begin position="840"/>
        <end position="866"/>
    </location>
</feature>
<feature type="compositionally biased region" description="Basic residues" evidence="1">
    <location>
        <begin position="1590"/>
        <end position="1599"/>
    </location>
</feature>
<gene>
    <name evidence="2" type="ORF">DBRI00130_LOCUS32662</name>
</gene>
<feature type="compositionally biased region" description="Low complexity" evidence="1">
    <location>
        <begin position="65"/>
        <end position="76"/>
    </location>
</feature>
<feature type="compositionally biased region" description="Polar residues" evidence="1">
    <location>
        <begin position="840"/>
        <end position="851"/>
    </location>
</feature>
<feature type="region of interest" description="Disordered" evidence="1">
    <location>
        <begin position="120"/>
        <end position="144"/>
    </location>
</feature>
<feature type="compositionally biased region" description="Polar residues" evidence="1">
    <location>
        <begin position="1655"/>
        <end position="1675"/>
    </location>
</feature>
<feature type="region of interest" description="Disordered" evidence="1">
    <location>
        <begin position="1203"/>
        <end position="1238"/>
    </location>
</feature>
<sequence>MRQGFVLPPGAVARLSLSVHAPSKATLKQDVTSFVGTGLMLETDHGEKMPIFLTYDALMGQFQLSSSDMPSESDSSSPKDEEGQTILSEAEAHGETKMHDDHKEIARIYVPATIRRPITEAQASYHRKTRGNTAQKEETENQYLSRDSTGVELFMESTFSQDMVLRNVESCNSWFSVLLSRSMTQEPEPLITGQQSTSKINSNCTTNSDKCDGNLGNFTTNLFHNSPDRKADTVDQSNRDRNGPITIRAKKLSGMTTSTSSKVSIGKAHSVITCSGRSSQYSFYSCALDWLEKRDFIQPPGCGLSEEEIIADILKNKGDGQSSKILGDILQEGASTTSRGNQGDSTRQVVKNSAIIALREVVSYLSTRYDAWDAFLSHDPGQNWNSSSRATDSVIHAADEDVVNDSFPNFLGHGNSPKINPYPQFHQQSTSRIAEHRTKELISHATVQKFEAANNAWKKVCAMGMNIITGTVRAKTDYVLHGTEERADFDLERLPNEKTAQNESNQHHRQSSLTVSMPSLILQSSLDVPTLFDKSESKLHDDDIDSSGVLDFEPVHVAQVSKRYMRVRNPSGIPIQVRLSAPAFVDDIEVDSQNQLFVQTNSGDSHPWWTGGSYWVSDSESNLLQSNHNLTIKSGGGAYVSLVNPSLHSISSFVLGCGKRCGLRNEASNTAEKIYSPIGAASAEHSELMGHAQEGHGIDELGQSSYKNLKTSLPPAFALGLLSQTEIVLPPHGNGLLGPIYFRPPKRGDFEGKVYIENSLSGLEAVKFRGRGLWEKVVFLDDENPSGTSSGGDVEVRYGRPTLMFSGSAASRFSHGVVKSVVVANIGDVPADFDNVYLTTGESRYPQSPRSTSRHSKDSRNNQERHNVYIRHTECSERGYRLLGCEDDNDDEDQFLFGGGDLSIRNIFENKWMPGWLSTLFSPPKVVPYAKRNTNSNDKDASNLKHGFILQPNETKTLYIEHTPDCTFRSMYASLILEFRDRTDFRGRRSGGLHDINGWERSFQNQRLELLLGYDMGQKDAHVCVPLAPSLMSKFFRFASHSKFSHSDEESKSINYDDPDISERDLAIFLYVCFFLTLAWMSSNVIRNIMRRNTASIWFHSTLSPIDSDKGEKKTANSMLRFIWRFIGAMKGNRARLHLGNIHGFSWNATFRCLARADPSSLDLTALGKEQTRQVLFGKYKKLNILPTQCLLANGTFARDTMGVNKGGNENGSSTGGGETEVRNTSAHHNRRSSAGSQQVLTLSDAMFNMHVIQNEGFRNNGLDSDGCVDLFLPCGLGWRAAANQGIIAPFDVGNASHTVQGGSSHVKELLSKRGFFQKKTQEFQQCNEKPNTGLPCENSRSDIPPLKTANVINAPQKGNVSTKKRDNISKESDNNEYQKTLASSKSTTQASGESISASGDLAHVKVNISTDNDCLKSKGEFLSSKDHVNAPLRQTIKSPTNELSAHALGNFPNRNTTKTTGEIAKFNRDSKKATKYKGEKQQSKKHTSRVSDSRGDGTSSQKRSNLSRCENSLGASSATPDEMQKNTKGKILSRGKGGSAVQLDDDGDLPKDGEAFNDRGRRRKDELQKTSQGSGSGSASIARDAQPTKRSKKQRKKKVADESAIIEKDISKKPSRQRLKQRSESQPTSGQRQRTTSPQSSSSSITTQSTSESGNVQFSMPGSPLSVSNNTPNWKSRNKLAVTAKVNPPPFLSQELPSLPNGQTHIYGEYGLQTDQLGTGPGKLRPPPGLAPPPGFAAEQSNNDSWGNFGSVSSSNVPRLHPQAAQAVQAAPNTTFALDTDYVETIPTLSSEDVLSSTLLSLEPNYLSSNNSSSPINELQGAGLLASILSEQIPHSQSAVGSNAQSVNVIAGTELRALSSPQNITVGNTAGDLLVSPAEFDVNKYLDGILNDSHVEGEGNEAENNGGTMIGSASQTISQGTQFRSNLTTISSDPWSRSGVTSHAPSYDLAVGGSTGTRPLGVISSREDPIGQLHHHSSIENTENSSLYNMPLLTPAIILSSNEDENNENVDAYFGAESSFYADLLG</sequence>
<accession>A0A7S4SBZ8</accession>